<dbReference type="Proteomes" id="UP000237105">
    <property type="component" value="Unassembled WGS sequence"/>
</dbReference>
<evidence type="ECO:0000313" key="2">
    <source>
        <dbReference type="Proteomes" id="UP000237105"/>
    </source>
</evidence>
<evidence type="ECO:0000313" key="1">
    <source>
        <dbReference type="EMBL" id="PON72317.1"/>
    </source>
</evidence>
<protein>
    <submittedName>
        <fullName evidence="1">Uncharacterized protein</fullName>
    </submittedName>
</protein>
<accession>A0A2P5DGC0</accession>
<sequence length="48" mass="5757">MTRARPIIVKQKYQERTVGTRLLRKIKIVIKTRKKGQFLPLKNLHQTK</sequence>
<proteinExistence type="predicted"/>
<comment type="caution">
    <text evidence="1">The sequence shown here is derived from an EMBL/GenBank/DDBJ whole genome shotgun (WGS) entry which is preliminary data.</text>
</comment>
<gene>
    <name evidence="1" type="ORF">PanWU01x14_067080</name>
</gene>
<name>A0A2P5DGC0_PARAD</name>
<dbReference type="EMBL" id="JXTB01000040">
    <property type="protein sequence ID" value="PON72317.1"/>
    <property type="molecule type" value="Genomic_DNA"/>
</dbReference>
<keyword evidence="2" id="KW-1185">Reference proteome</keyword>
<dbReference type="AlphaFoldDB" id="A0A2P5DGC0"/>
<organism evidence="1 2">
    <name type="scientific">Parasponia andersonii</name>
    <name type="common">Sponia andersonii</name>
    <dbReference type="NCBI Taxonomy" id="3476"/>
    <lineage>
        <taxon>Eukaryota</taxon>
        <taxon>Viridiplantae</taxon>
        <taxon>Streptophyta</taxon>
        <taxon>Embryophyta</taxon>
        <taxon>Tracheophyta</taxon>
        <taxon>Spermatophyta</taxon>
        <taxon>Magnoliopsida</taxon>
        <taxon>eudicotyledons</taxon>
        <taxon>Gunneridae</taxon>
        <taxon>Pentapetalae</taxon>
        <taxon>rosids</taxon>
        <taxon>fabids</taxon>
        <taxon>Rosales</taxon>
        <taxon>Cannabaceae</taxon>
        <taxon>Parasponia</taxon>
    </lineage>
</organism>
<reference evidence="2" key="1">
    <citation type="submission" date="2016-06" db="EMBL/GenBank/DDBJ databases">
        <title>Parallel loss of symbiosis genes in relatives of nitrogen-fixing non-legume Parasponia.</title>
        <authorList>
            <person name="Van Velzen R."/>
            <person name="Holmer R."/>
            <person name="Bu F."/>
            <person name="Rutten L."/>
            <person name="Van Zeijl A."/>
            <person name="Liu W."/>
            <person name="Santuari L."/>
            <person name="Cao Q."/>
            <person name="Sharma T."/>
            <person name="Shen D."/>
            <person name="Roswanjaya Y."/>
            <person name="Wardhani T."/>
            <person name="Kalhor M.S."/>
            <person name="Jansen J."/>
            <person name="Van den Hoogen J."/>
            <person name="Gungor B."/>
            <person name="Hartog M."/>
            <person name="Hontelez J."/>
            <person name="Verver J."/>
            <person name="Yang W.-C."/>
            <person name="Schijlen E."/>
            <person name="Repin R."/>
            <person name="Schilthuizen M."/>
            <person name="Schranz E."/>
            <person name="Heidstra R."/>
            <person name="Miyata K."/>
            <person name="Fedorova E."/>
            <person name="Kohlen W."/>
            <person name="Bisseling T."/>
            <person name="Smit S."/>
            <person name="Geurts R."/>
        </authorList>
    </citation>
    <scope>NUCLEOTIDE SEQUENCE [LARGE SCALE GENOMIC DNA]</scope>
    <source>
        <strain evidence="2">cv. WU1-14</strain>
    </source>
</reference>